<feature type="non-terminal residue" evidence="1">
    <location>
        <position position="1"/>
    </location>
</feature>
<comment type="caution">
    <text evidence="1">The sequence shown here is derived from an EMBL/GenBank/DDBJ whole genome shotgun (WGS) entry which is preliminary data.</text>
</comment>
<dbReference type="InterPro" id="IPR036188">
    <property type="entry name" value="FAD/NAD-bd_sf"/>
</dbReference>
<dbReference type="Gene3D" id="3.50.50.60">
    <property type="entry name" value="FAD/NAD(P)-binding domain"/>
    <property type="match status" value="1"/>
</dbReference>
<sequence>WYAEPQLAYLGMQNQLYTLNMFDIQAALVRDVFLGYLTLPDDKSQKQRQKDISEWQAREQTLSLDDHEAFSDLQTDYIRDIISCCDQNTVPKFDLERSNAGIYKFFQDKRDNILTYRDQPFHSIFFPDKEAPTSETPWIKNKDDSIEGFLQSIKTV</sequence>
<accession>A0A820GWF7</accession>
<proteinExistence type="predicted"/>
<gene>
    <name evidence="1" type="ORF">OXD698_LOCUS45207</name>
</gene>
<protein>
    <submittedName>
        <fullName evidence="1">Uncharacterized protein</fullName>
    </submittedName>
</protein>
<reference evidence="1" key="1">
    <citation type="submission" date="2021-02" db="EMBL/GenBank/DDBJ databases">
        <authorList>
            <person name="Nowell W R."/>
        </authorList>
    </citation>
    <scope>NUCLEOTIDE SEQUENCE</scope>
</reference>
<dbReference type="EMBL" id="CAJOAZ010014703">
    <property type="protein sequence ID" value="CAF4283723.1"/>
    <property type="molecule type" value="Genomic_DNA"/>
</dbReference>
<evidence type="ECO:0000313" key="1">
    <source>
        <dbReference type="EMBL" id="CAF4283723.1"/>
    </source>
</evidence>
<name>A0A820GWF7_9BILA</name>
<dbReference type="Proteomes" id="UP000663844">
    <property type="component" value="Unassembled WGS sequence"/>
</dbReference>
<dbReference type="AlphaFoldDB" id="A0A820GWF7"/>
<organism evidence="1 2">
    <name type="scientific">Adineta steineri</name>
    <dbReference type="NCBI Taxonomy" id="433720"/>
    <lineage>
        <taxon>Eukaryota</taxon>
        <taxon>Metazoa</taxon>
        <taxon>Spiralia</taxon>
        <taxon>Gnathifera</taxon>
        <taxon>Rotifera</taxon>
        <taxon>Eurotatoria</taxon>
        <taxon>Bdelloidea</taxon>
        <taxon>Adinetida</taxon>
        <taxon>Adinetidae</taxon>
        <taxon>Adineta</taxon>
    </lineage>
</organism>
<evidence type="ECO:0000313" key="2">
    <source>
        <dbReference type="Proteomes" id="UP000663844"/>
    </source>
</evidence>